<evidence type="ECO:0000313" key="5">
    <source>
        <dbReference type="Proteomes" id="UP000673691"/>
    </source>
</evidence>
<dbReference type="PANTHER" id="PTHR13037">
    <property type="entry name" value="FORMIN"/>
    <property type="match status" value="1"/>
</dbReference>
<evidence type="ECO:0000256" key="2">
    <source>
        <dbReference type="SAM" id="MobiDB-lite"/>
    </source>
</evidence>
<feature type="region of interest" description="Disordered" evidence="2">
    <location>
        <begin position="691"/>
        <end position="710"/>
    </location>
</feature>
<reference evidence="4 5" key="1">
    <citation type="journal article" name="Sci. Rep.">
        <title>Genome-scale phylogenetic analyses confirm Olpidium as the closest living zoosporic fungus to the non-flagellated, terrestrial fungi.</title>
        <authorList>
            <person name="Chang Y."/>
            <person name="Rochon D."/>
            <person name="Sekimoto S."/>
            <person name="Wang Y."/>
            <person name="Chovatia M."/>
            <person name="Sandor L."/>
            <person name="Salamov A."/>
            <person name="Grigoriev I.V."/>
            <person name="Stajich J.E."/>
            <person name="Spatafora J.W."/>
        </authorList>
    </citation>
    <scope>NUCLEOTIDE SEQUENCE [LARGE SCALE GENOMIC DNA]</scope>
    <source>
        <strain evidence="4">S191</strain>
    </source>
</reference>
<keyword evidence="3" id="KW-0472">Membrane</keyword>
<accession>A0A8H8DIR9</accession>
<proteinExistence type="predicted"/>
<comment type="caution">
    <text evidence="4">The sequence shown here is derived from an EMBL/GenBank/DDBJ whole genome shotgun (WGS) entry which is preliminary data.</text>
</comment>
<feature type="compositionally biased region" description="Polar residues" evidence="2">
    <location>
        <begin position="448"/>
        <end position="469"/>
    </location>
</feature>
<feature type="region of interest" description="Disordered" evidence="2">
    <location>
        <begin position="591"/>
        <end position="619"/>
    </location>
</feature>
<protein>
    <submittedName>
        <fullName evidence="4">Uncharacterized protein</fullName>
    </submittedName>
</protein>
<sequence length="710" mass="74986">MDPARPSAPKWVLWSLQANPRISSQHKNQLLRLQQPLKRDLNNTPNQRARRFEKRSPKPEKILQTGARFRRSIRSARHNLGRSGGGGGSPVGTKNPVTTTTERNMKYVRSEKAVMSQDATPLGRQQSPRGMQHCGFGAGKVANKLLVSRDIGRYVAAPPANERTASRNFLFWFLRIHVGTPTTPPPLGSPAPPPSCSPDPTRPFPNFASSFPFSRRNKSPPVLRKTPCSAGVRLLRRLRFSGSTAGGGCTCFLLCFRDVRNEAECRKQCAASPFAAIQVRLVGLAVNGLCRCGNEPPAVCFSAPGCYRPFPGRAGWLMRAKRFGSAQGAQNGVCSTPCATGGNCGGTGVEAILDIAAGDPAPQPNPAEPALPARGLVAPSLLAPALETPALGAPALGAPALGAPALGAPALGTPAVAAPNGTSTGLPAPPTAAPIPARQPRQPVRPTNETVASPTVTKQVRTAPTESSGGLPSSLLITGGTILGVILLVPFVVVSCLRYQRRRVNAEKPELPYNSTAKRLRPVSSTMFLEEPPAFPEMRASRGSVNSPSPVSSAYRMQPNYPHAPSPSPLSLGPTGMGGYFVPTNTHSVYSRPVSKTSSSFSSQGSQNPPDGHIPASQPLAFNHSVAPQVPVVASTTIYASDYGGYDEVSPGPAQSQVYIGAGNNLNIVPQLPFDIDYDNFNGVVPTPELSSGPYITNPEQEETGHYAPP</sequence>
<evidence type="ECO:0000256" key="3">
    <source>
        <dbReference type="SAM" id="Phobius"/>
    </source>
</evidence>
<dbReference type="EMBL" id="JAEFCI010005746">
    <property type="protein sequence ID" value="KAG5460119.1"/>
    <property type="molecule type" value="Genomic_DNA"/>
</dbReference>
<gene>
    <name evidence="4" type="ORF">BJ554DRAFT_7876</name>
</gene>
<evidence type="ECO:0000313" key="4">
    <source>
        <dbReference type="EMBL" id="KAG5460119.1"/>
    </source>
</evidence>
<feature type="region of interest" description="Disordered" evidence="2">
    <location>
        <begin position="420"/>
        <end position="469"/>
    </location>
</feature>
<feature type="compositionally biased region" description="Low complexity" evidence="2">
    <location>
        <begin position="591"/>
        <end position="606"/>
    </location>
</feature>
<feature type="compositionally biased region" description="Low complexity" evidence="2">
    <location>
        <begin position="434"/>
        <end position="447"/>
    </location>
</feature>
<keyword evidence="5" id="KW-1185">Reference proteome</keyword>
<keyword evidence="3" id="KW-0812">Transmembrane</keyword>
<keyword evidence="1" id="KW-0945">Host-virus interaction</keyword>
<feature type="transmembrane region" description="Helical" evidence="3">
    <location>
        <begin position="475"/>
        <end position="497"/>
    </location>
</feature>
<name>A0A8H8DIR9_9FUNG</name>
<dbReference type="Proteomes" id="UP000673691">
    <property type="component" value="Unassembled WGS sequence"/>
</dbReference>
<feature type="region of interest" description="Disordered" evidence="2">
    <location>
        <begin position="36"/>
        <end position="60"/>
    </location>
</feature>
<dbReference type="PANTHER" id="PTHR13037:SF24">
    <property type="entry name" value="POLYCOMB PROTEIN PCL-RELATED"/>
    <property type="match status" value="1"/>
</dbReference>
<keyword evidence="3" id="KW-1133">Transmembrane helix</keyword>
<organism evidence="4 5">
    <name type="scientific">Olpidium bornovanus</name>
    <dbReference type="NCBI Taxonomy" id="278681"/>
    <lineage>
        <taxon>Eukaryota</taxon>
        <taxon>Fungi</taxon>
        <taxon>Fungi incertae sedis</taxon>
        <taxon>Olpidiomycota</taxon>
        <taxon>Olpidiomycotina</taxon>
        <taxon>Olpidiomycetes</taxon>
        <taxon>Olpidiales</taxon>
        <taxon>Olpidiaceae</taxon>
        <taxon>Olpidium</taxon>
    </lineage>
</organism>
<feature type="region of interest" description="Disordered" evidence="2">
    <location>
        <begin position="78"/>
        <end position="98"/>
    </location>
</feature>
<dbReference type="AlphaFoldDB" id="A0A8H8DIR9"/>
<evidence type="ECO:0000256" key="1">
    <source>
        <dbReference type="ARBA" id="ARBA00022581"/>
    </source>
</evidence>